<reference evidence="3 4" key="1">
    <citation type="journal article" date="2011" name="J. Bacteriol.">
        <title>Draft genome sequence of Bacteroides vulgatus PC510, a strain isolated from human feces.</title>
        <authorList>
            <person name="Cuiv P.O."/>
            <person name="Klaassens E.S."/>
            <person name="Durkin A.S."/>
            <person name="Harkins D.M."/>
            <person name="Foster L."/>
            <person name="McCorrison J."/>
            <person name="Torralba M."/>
            <person name="Nelson K.E."/>
            <person name="Morrison M."/>
        </authorList>
    </citation>
    <scope>NUCLEOTIDE SEQUENCE [LARGE SCALE GENOMIC DNA]</scope>
    <source>
        <strain evidence="3 4">PC510</strain>
    </source>
</reference>
<dbReference type="Gene3D" id="1.20.1290.10">
    <property type="entry name" value="AhpD-like"/>
    <property type="match status" value="1"/>
</dbReference>
<comment type="caution">
    <text evidence="3">The sequence shown here is derived from an EMBL/GenBank/DDBJ whole genome shotgun (WGS) entry which is preliminary data.</text>
</comment>
<feature type="domain" description="Carboxymuconolactone decarboxylase-like" evidence="2">
    <location>
        <begin position="40"/>
        <end position="126"/>
    </location>
</feature>
<dbReference type="InterPro" id="IPR029032">
    <property type="entry name" value="AhpD-like"/>
</dbReference>
<dbReference type="Pfam" id="PF02627">
    <property type="entry name" value="CMD"/>
    <property type="match status" value="1"/>
</dbReference>
<dbReference type="InterPro" id="IPR047263">
    <property type="entry name" value="HNL-like_cupin"/>
</dbReference>
<dbReference type="SUPFAM" id="SSF51182">
    <property type="entry name" value="RmlC-like cupins"/>
    <property type="match status" value="1"/>
</dbReference>
<dbReference type="AlphaFoldDB" id="D4V3W6"/>
<accession>D4V3W6</accession>
<dbReference type="PANTHER" id="PTHR43698">
    <property type="entry name" value="RIBD C-TERMINAL DOMAIN CONTAINING PROTEIN"/>
    <property type="match status" value="1"/>
</dbReference>
<dbReference type="InterPro" id="IPR003779">
    <property type="entry name" value="CMD-like"/>
</dbReference>
<sequence length="279" mass="31389">MNAMNKVILLLIFSILTTTSMAQKKIKQTAGRDQLGTFAPKFAELNDDILFGEVWSRTEQLGLRDRSLVTITSLISQGITDSSLTFHLQSAKNNGITRTEIAEIITQIGFYAGWPKAWAAFRLAKEVWNEEISCKDKDEKTTFQREMIFPIGEPNTAYAQYFTGNSYLAPISREQVNISNVTFEPRCRNNWHIHHATQGGGQMLIGIAGRGWYQEEGKAAVEILPGTVIHIPANVKHWHGAAANSWFAHLAFELSGENTSNEWLEPVTDEEYDKIQMLP</sequence>
<name>D4V3W6_PHOVU</name>
<evidence type="ECO:0000256" key="1">
    <source>
        <dbReference type="SAM" id="SignalP"/>
    </source>
</evidence>
<dbReference type="Gene3D" id="2.60.120.10">
    <property type="entry name" value="Jelly Rolls"/>
    <property type="match status" value="1"/>
</dbReference>
<dbReference type="PANTHER" id="PTHR43698:SF1">
    <property type="entry name" value="BLL4564 PROTEIN"/>
    <property type="match status" value="1"/>
</dbReference>
<evidence type="ECO:0000313" key="4">
    <source>
        <dbReference type="Proteomes" id="UP000004563"/>
    </source>
</evidence>
<protein>
    <submittedName>
        <fullName evidence="3">Carboxymuconolactone decarboxylase family protein</fullName>
    </submittedName>
</protein>
<dbReference type="EMBL" id="ADKO01000006">
    <property type="protein sequence ID" value="EFG19463.1"/>
    <property type="molecule type" value="Genomic_DNA"/>
</dbReference>
<dbReference type="CDD" id="cd02233">
    <property type="entry name" value="cupin_HNL-like"/>
    <property type="match status" value="1"/>
</dbReference>
<keyword evidence="1" id="KW-0732">Signal</keyword>
<dbReference type="InterPro" id="IPR014710">
    <property type="entry name" value="RmlC-like_jellyroll"/>
</dbReference>
<organism evidence="3 4">
    <name type="scientific">Phocaeicola vulgatus PC510</name>
    <dbReference type="NCBI Taxonomy" id="702446"/>
    <lineage>
        <taxon>Bacteria</taxon>
        <taxon>Pseudomonadati</taxon>
        <taxon>Bacteroidota</taxon>
        <taxon>Bacteroidia</taxon>
        <taxon>Bacteroidales</taxon>
        <taxon>Bacteroidaceae</taxon>
        <taxon>Phocaeicola</taxon>
    </lineage>
</organism>
<gene>
    <name evidence="3" type="ORF">CUU_2081</name>
</gene>
<dbReference type="InterPro" id="IPR011051">
    <property type="entry name" value="RmlC_Cupin_sf"/>
</dbReference>
<evidence type="ECO:0000313" key="3">
    <source>
        <dbReference type="EMBL" id="EFG19463.1"/>
    </source>
</evidence>
<feature type="signal peptide" evidence="1">
    <location>
        <begin position="1"/>
        <end position="22"/>
    </location>
</feature>
<proteinExistence type="predicted"/>
<feature type="chain" id="PRO_5003064881" evidence="1">
    <location>
        <begin position="23"/>
        <end position="279"/>
    </location>
</feature>
<dbReference type="Proteomes" id="UP000004563">
    <property type="component" value="Unassembled WGS sequence"/>
</dbReference>
<dbReference type="GO" id="GO:0051920">
    <property type="term" value="F:peroxiredoxin activity"/>
    <property type="evidence" value="ECO:0007669"/>
    <property type="project" value="InterPro"/>
</dbReference>
<dbReference type="SUPFAM" id="SSF69118">
    <property type="entry name" value="AhpD-like"/>
    <property type="match status" value="1"/>
</dbReference>
<evidence type="ECO:0000259" key="2">
    <source>
        <dbReference type="Pfam" id="PF02627"/>
    </source>
</evidence>